<evidence type="ECO:0000313" key="5">
    <source>
        <dbReference type="Proteomes" id="UP001431449"/>
    </source>
</evidence>
<sequence>MKAMVFAAGRGERLRPLTDHTPKPLIPVHGRPMIEWHLERLAACGVDEVVINTSWLGDRFPQALGDGSRWGLALRYIDEGAVPLETGGGLLNALPRLGREPFWLVNGDVFTDYDFSRLTRRPAGLAHLVMVPTAVHTPGGDFALGEDGLLHAEGAAKLTYAGIGCYDPALLDDWQQVIGELAPADRDPPRFRLAPLLRAAMQRGQVSGELHAGHWTDVGTPERLRQLEAL</sequence>
<keyword evidence="2" id="KW-0548">Nucleotidyltransferase</keyword>
<dbReference type="Proteomes" id="UP001431449">
    <property type="component" value="Unassembled WGS sequence"/>
</dbReference>
<dbReference type="Pfam" id="PF00483">
    <property type="entry name" value="NTP_transferase"/>
    <property type="match status" value="1"/>
</dbReference>
<dbReference type="SUPFAM" id="SSF53448">
    <property type="entry name" value="Nucleotide-diphospho-sugar transferases"/>
    <property type="match status" value="1"/>
</dbReference>
<dbReference type="InterPro" id="IPR054790">
    <property type="entry name" value="MurU"/>
</dbReference>
<dbReference type="EMBL" id="JALNMH010000007">
    <property type="protein sequence ID" value="MCK7593903.1"/>
    <property type="molecule type" value="Genomic_DNA"/>
</dbReference>
<dbReference type="RefSeq" id="WP_248208582.1">
    <property type="nucleotide sequence ID" value="NZ_JALNMH010000007.1"/>
</dbReference>
<dbReference type="PANTHER" id="PTHR43584:SF8">
    <property type="entry name" value="N-ACETYLMURAMATE ALPHA-1-PHOSPHATE URIDYLYLTRANSFERASE"/>
    <property type="match status" value="1"/>
</dbReference>
<evidence type="ECO:0000259" key="3">
    <source>
        <dbReference type="Pfam" id="PF00483"/>
    </source>
</evidence>
<name>A0ABT0GH92_9GAMM</name>
<comment type="caution">
    <text evidence="4">The sequence shown here is derived from an EMBL/GenBank/DDBJ whole genome shotgun (WGS) entry which is preliminary data.</text>
</comment>
<keyword evidence="1" id="KW-0808">Transferase</keyword>
<evidence type="ECO:0000256" key="1">
    <source>
        <dbReference type="ARBA" id="ARBA00022679"/>
    </source>
</evidence>
<dbReference type="InterPro" id="IPR005835">
    <property type="entry name" value="NTP_transferase_dom"/>
</dbReference>
<dbReference type="Gene3D" id="3.90.550.10">
    <property type="entry name" value="Spore Coat Polysaccharide Biosynthesis Protein SpsA, Chain A"/>
    <property type="match status" value="1"/>
</dbReference>
<dbReference type="InterPro" id="IPR050065">
    <property type="entry name" value="GlmU-like"/>
</dbReference>
<feature type="domain" description="Nucleotidyl transferase" evidence="3">
    <location>
        <begin position="2"/>
        <end position="123"/>
    </location>
</feature>
<accession>A0ABT0GH92</accession>
<reference evidence="4" key="1">
    <citation type="submission" date="2022-04" db="EMBL/GenBank/DDBJ databases">
        <title>Lysobacter sp. CAU 1642 isolated from sea sand.</title>
        <authorList>
            <person name="Kim W."/>
        </authorList>
    </citation>
    <scope>NUCLEOTIDE SEQUENCE</scope>
    <source>
        <strain evidence="4">CAU 1642</strain>
    </source>
</reference>
<dbReference type="InterPro" id="IPR029044">
    <property type="entry name" value="Nucleotide-diphossugar_trans"/>
</dbReference>
<evidence type="ECO:0000313" key="4">
    <source>
        <dbReference type="EMBL" id="MCK7593903.1"/>
    </source>
</evidence>
<protein>
    <submittedName>
        <fullName evidence="4">Nucleotidyltransferase family protein</fullName>
    </submittedName>
</protein>
<organism evidence="4 5">
    <name type="scientific">Pseudomarimonas salicorniae</name>
    <dbReference type="NCBI Taxonomy" id="2933270"/>
    <lineage>
        <taxon>Bacteria</taxon>
        <taxon>Pseudomonadati</taxon>
        <taxon>Pseudomonadota</taxon>
        <taxon>Gammaproteobacteria</taxon>
        <taxon>Lysobacterales</taxon>
        <taxon>Lysobacteraceae</taxon>
        <taxon>Pseudomarimonas</taxon>
    </lineage>
</organism>
<dbReference type="NCBIfam" id="NF045761">
    <property type="entry name" value="NAMPUrTaseMurU"/>
    <property type="match status" value="1"/>
</dbReference>
<dbReference type="PANTHER" id="PTHR43584">
    <property type="entry name" value="NUCLEOTIDYL TRANSFERASE"/>
    <property type="match status" value="1"/>
</dbReference>
<dbReference type="CDD" id="cd06422">
    <property type="entry name" value="NTP_transferase_like_1"/>
    <property type="match status" value="1"/>
</dbReference>
<proteinExistence type="predicted"/>
<keyword evidence="5" id="KW-1185">Reference proteome</keyword>
<gene>
    <name evidence="4" type="ORF">M0G41_09490</name>
</gene>
<evidence type="ECO:0000256" key="2">
    <source>
        <dbReference type="ARBA" id="ARBA00022695"/>
    </source>
</evidence>